<dbReference type="InterPro" id="IPR020138">
    <property type="entry name" value="Uncharacterised_YqzF"/>
</dbReference>
<dbReference type="OrthoDB" id="2989757at2"/>
<dbReference type="RefSeq" id="WP_026801091.1">
    <property type="nucleotide sequence ID" value="NZ_AULI01000012.1"/>
</dbReference>
<accession>A0A0A5I523</accession>
<feature type="transmembrane region" description="Helical" evidence="1">
    <location>
        <begin position="39"/>
        <end position="62"/>
    </location>
</feature>
<keyword evidence="1" id="KW-1133">Transmembrane helix</keyword>
<dbReference type="EMBL" id="AVPE01000012">
    <property type="protein sequence ID" value="KGX90927.1"/>
    <property type="molecule type" value="Genomic_DNA"/>
</dbReference>
<dbReference type="STRING" id="1385510.GCA_000425205_02790"/>
<dbReference type="AlphaFoldDB" id="A0A0A5I523"/>
<keyword evidence="1" id="KW-0472">Membrane</keyword>
<dbReference type="Proteomes" id="UP000030528">
    <property type="component" value="Unassembled WGS sequence"/>
</dbReference>
<evidence type="ECO:0000256" key="1">
    <source>
        <dbReference type="SAM" id="Phobius"/>
    </source>
</evidence>
<keyword evidence="3" id="KW-1185">Reference proteome</keyword>
<organism evidence="2 3">
    <name type="scientific">Pontibacillus halophilus JSM 076056 = DSM 19796</name>
    <dbReference type="NCBI Taxonomy" id="1385510"/>
    <lineage>
        <taxon>Bacteria</taxon>
        <taxon>Bacillati</taxon>
        <taxon>Bacillota</taxon>
        <taxon>Bacilli</taxon>
        <taxon>Bacillales</taxon>
        <taxon>Bacillaceae</taxon>
        <taxon>Pontibacillus</taxon>
    </lineage>
</organism>
<dbReference type="eggNOG" id="ENOG5032ZXQ">
    <property type="taxonomic scope" value="Bacteria"/>
</dbReference>
<feature type="transmembrane region" description="Helical" evidence="1">
    <location>
        <begin position="5"/>
        <end position="24"/>
    </location>
</feature>
<reference evidence="2 3" key="1">
    <citation type="submission" date="2013-08" db="EMBL/GenBank/DDBJ databases">
        <authorList>
            <person name="Huang J."/>
            <person name="Wang G."/>
        </authorList>
    </citation>
    <scope>NUCLEOTIDE SEQUENCE [LARGE SCALE GENOMIC DNA]</scope>
    <source>
        <strain evidence="2 3">JSM 076056</strain>
    </source>
</reference>
<protein>
    <recommendedName>
        <fullName evidence="4">DUF2627 domain-containing protein</fullName>
    </recommendedName>
</protein>
<proteinExistence type="predicted"/>
<sequence length="78" mass="8927">MGRLIAVIMMMIPVMIAVLGVKLMRDTLFGIVHPLYGTLWIQGIASLIFFIIGLWLVGGFILHRDRKRNKTKGRFENK</sequence>
<keyword evidence="1" id="KW-0812">Transmembrane</keyword>
<gene>
    <name evidence="2" type="ORF">N781_06045</name>
</gene>
<evidence type="ECO:0000313" key="2">
    <source>
        <dbReference type="EMBL" id="KGX90927.1"/>
    </source>
</evidence>
<evidence type="ECO:0008006" key="4">
    <source>
        <dbReference type="Google" id="ProtNLM"/>
    </source>
</evidence>
<comment type="caution">
    <text evidence="2">The sequence shown here is derived from an EMBL/GenBank/DDBJ whole genome shotgun (WGS) entry which is preliminary data.</text>
</comment>
<evidence type="ECO:0000313" key="3">
    <source>
        <dbReference type="Proteomes" id="UP000030528"/>
    </source>
</evidence>
<dbReference type="Pfam" id="PF11118">
    <property type="entry name" value="DUF2627"/>
    <property type="match status" value="1"/>
</dbReference>
<name>A0A0A5I523_9BACI</name>